<evidence type="ECO:0000256" key="12">
    <source>
        <dbReference type="SAM" id="MobiDB-lite"/>
    </source>
</evidence>
<reference evidence="13" key="1">
    <citation type="submission" date="2020-10" db="EMBL/GenBank/DDBJ databases">
        <authorList>
            <person name="Roach M.J.R."/>
        </authorList>
    </citation>
    <scope>NUCLEOTIDE SEQUENCE</scope>
    <source>
        <strain evidence="13">CBS 1945</strain>
    </source>
</reference>
<protein>
    <recommendedName>
        <fullName evidence="5">Exonuclease V, mitochondrial</fullName>
    </recommendedName>
    <alternativeName>
        <fullName evidence="11">Defects in morphology protein 1</fullName>
    </alternativeName>
</protein>
<feature type="compositionally biased region" description="Polar residues" evidence="12">
    <location>
        <begin position="65"/>
        <end position="78"/>
    </location>
</feature>
<keyword evidence="6" id="KW-0479">Metal-binding</keyword>
<evidence type="ECO:0000256" key="10">
    <source>
        <dbReference type="ARBA" id="ARBA00023014"/>
    </source>
</evidence>
<dbReference type="InterPro" id="IPR019190">
    <property type="entry name" value="EXOV"/>
</dbReference>
<comment type="cofactor">
    <cofactor evidence="2">
        <name>[4Fe-4S] cluster</name>
        <dbReference type="ChEBI" id="CHEBI:49883"/>
    </cofactor>
</comment>
<dbReference type="GO" id="GO:0051539">
    <property type="term" value="F:4 iron, 4 sulfur cluster binding"/>
    <property type="evidence" value="ECO:0007669"/>
    <property type="project" value="UniProtKB-KW"/>
</dbReference>
<dbReference type="Proteomes" id="UP000662931">
    <property type="component" value="Chromosome 3"/>
</dbReference>
<sequence length="610" mass="69216">MLPSPFERLSLRCFSSLQGNLKRVNTCTLRLQIPTEDLPETEPSNQETSSSSDSDSRNDLDSQSPDHSSQGASSQITDSDVEKAIKHFVTRKPSNYKAKANPSSSRDALGSSELINPHKYDSLAQILTANSSATILPLDFIVQNDATPYDQLLRAQGEDLQHPKNHARLSVTKILPFNWCELKSMFNVYSGVFQKTATKPMLRGKVEHSTYEHATHPAEKYSINVNGITKHINIEKTRSFMKDTELPVQPIKEYDLQGLYAMLSELPVEPVLRELASNWTSTILRLLTLFQFGECREVLVQGLYNKAEQALLQTDEQLSSTSSSDYIIISGVIDHLVLESGSAEGAFDGYQEELRDSIPDFLDISELINQIQLKADRWCDQSDSLLYITVKDLKTRRTRSLPHPLQQQSAKYQVGMYRKFLEILSIDPKLTYQMLLINARKRGIDPYSVLPEPLVIELVLGNYYLIKDFDRLKHGKPIGFAPYDNDSHIKGNFNISSAGKYTIGNNLSGDWTNPPTLAYLAARLAQLHHSINPFLSSQNFIEYSCQGKVFRQIKDIYHEEDIDSAIRHGMDLWLGHREPETPFIKSICKNCEFRKQCEWHLRQEGAINNI</sequence>
<dbReference type="GeneID" id="62196147"/>
<evidence type="ECO:0000256" key="11">
    <source>
        <dbReference type="ARBA" id="ARBA00030412"/>
    </source>
</evidence>
<evidence type="ECO:0000256" key="3">
    <source>
        <dbReference type="ARBA" id="ARBA00009797"/>
    </source>
</evidence>
<dbReference type="EMBL" id="CP064814">
    <property type="protein sequence ID" value="QPG75392.1"/>
    <property type="molecule type" value="Genomic_DNA"/>
</dbReference>
<organism evidence="13 14">
    <name type="scientific">Eeniella nana</name>
    <name type="common">Yeast</name>
    <name type="synonym">Brettanomyces nanus</name>
    <dbReference type="NCBI Taxonomy" id="13502"/>
    <lineage>
        <taxon>Eukaryota</taxon>
        <taxon>Fungi</taxon>
        <taxon>Dikarya</taxon>
        <taxon>Ascomycota</taxon>
        <taxon>Saccharomycotina</taxon>
        <taxon>Pichiomycetes</taxon>
        <taxon>Pichiales</taxon>
        <taxon>Pichiaceae</taxon>
        <taxon>Brettanomyces</taxon>
    </lineage>
</organism>
<evidence type="ECO:0000256" key="2">
    <source>
        <dbReference type="ARBA" id="ARBA00001966"/>
    </source>
</evidence>
<dbReference type="PANTHER" id="PTHR14464">
    <property type="entry name" value="EXONUCLEASE V"/>
    <property type="match status" value="1"/>
</dbReference>
<evidence type="ECO:0000256" key="7">
    <source>
        <dbReference type="ARBA" id="ARBA00022722"/>
    </source>
</evidence>
<comment type="cofactor">
    <cofactor evidence="1">
        <name>Mg(2+)</name>
        <dbReference type="ChEBI" id="CHEBI:18420"/>
    </cofactor>
</comment>
<evidence type="ECO:0000256" key="1">
    <source>
        <dbReference type="ARBA" id="ARBA00001946"/>
    </source>
</evidence>
<keyword evidence="9" id="KW-0408">Iron</keyword>
<keyword evidence="7" id="KW-0540">Nuclease</keyword>
<dbReference type="Pfam" id="PF09810">
    <property type="entry name" value="Exo5"/>
    <property type="match status" value="1"/>
</dbReference>
<feature type="region of interest" description="Disordered" evidence="12">
    <location>
        <begin position="92"/>
        <end position="112"/>
    </location>
</feature>
<keyword evidence="6" id="KW-0004">4Fe-4S</keyword>
<dbReference type="PANTHER" id="PTHR14464:SF4">
    <property type="entry name" value="EXONUCLEASE V"/>
    <property type="match status" value="1"/>
</dbReference>
<dbReference type="KEGG" id="bnn:FOA43_002746"/>
<dbReference type="AlphaFoldDB" id="A0A875S5U6"/>
<comment type="subunit">
    <text evidence="4">Monomer.</text>
</comment>
<keyword evidence="10" id="KW-0411">Iron-sulfur</keyword>
<accession>A0A875S5U6</accession>
<evidence type="ECO:0000256" key="5">
    <source>
        <dbReference type="ARBA" id="ARBA00013561"/>
    </source>
</evidence>
<keyword evidence="14" id="KW-1185">Reference proteome</keyword>
<proteinExistence type="inferred from homology"/>
<dbReference type="GO" id="GO:0005739">
    <property type="term" value="C:mitochondrion"/>
    <property type="evidence" value="ECO:0007669"/>
    <property type="project" value="TreeGrafter"/>
</dbReference>
<name>A0A875S5U6_EENNA</name>
<evidence type="ECO:0000313" key="14">
    <source>
        <dbReference type="Proteomes" id="UP000662931"/>
    </source>
</evidence>
<dbReference type="GO" id="GO:0005634">
    <property type="term" value="C:nucleus"/>
    <property type="evidence" value="ECO:0007669"/>
    <property type="project" value="TreeGrafter"/>
</dbReference>
<comment type="similarity">
    <text evidence="3">Belongs to the EXO5 family.</text>
</comment>
<feature type="region of interest" description="Disordered" evidence="12">
    <location>
        <begin position="34"/>
        <end position="79"/>
    </location>
</feature>
<dbReference type="RefSeq" id="XP_038778957.1">
    <property type="nucleotide sequence ID" value="XM_038923029.1"/>
</dbReference>
<dbReference type="GO" id="GO:0036297">
    <property type="term" value="P:interstrand cross-link repair"/>
    <property type="evidence" value="ECO:0007669"/>
    <property type="project" value="TreeGrafter"/>
</dbReference>
<keyword evidence="8" id="KW-0269">Exonuclease</keyword>
<evidence type="ECO:0000256" key="9">
    <source>
        <dbReference type="ARBA" id="ARBA00023004"/>
    </source>
</evidence>
<dbReference type="GO" id="GO:0045145">
    <property type="term" value="F:single-stranded DNA 5'-3' DNA exonuclease activity"/>
    <property type="evidence" value="ECO:0007669"/>
    <property type="project" value="InterPro"/>
</dbReference>
<evidence type="ECO:0000313" key="13">
    <source>
        <dbReference type="EMBL" id="QPG75392.1"/>
    </source>
</evidence>
<dbReference type="OrthoDB" id="354769at2759"/>
<evidence type="ECO:0000256" key="8">
    <source>
        <dbReference type="ARBA" id="ARBA00022839"/>
    </source>
</evidence>
<keyword evidence="8" id="KW-0378">Hydrolase</keyword>
<evidence type="ECO:0000256" key="4">
    <source>
        <dbReference type="ARBA" id="ARBA00011245"/>
    </source>
</evidence>
<gene>
    <name evidence="13" type="ORF">FOA43_002746</name>
</gene>
<evidence type="ECO:0000256" key="6">
    <source>
        <dbReference type="ARBA" id="ARBA00022485"/>
    </source>
</evidence>